<comment type="caution">
    <text evidence="1">The sequence shown here is derived from an EMBL/GenBank/DDBJ whole genome shotgun (WGS) entry which is preliminary data.</text>
</comment>
<gene>
    <name evidence="1" type="ORF">LCGC14_2476010</name>
</gene>
<dbReference type="AlphaFoldDB" id="A0A0F9B9R9"/>
<dbReference type="InterPro" id="IPR029057">
    <property type="entry name" value="PRTase-like"/>
</dbReference>
<reference evidence="1" key="1">
    <citation type="journal article" date="2015" name="Nature">
        <title>Complex archaea that bridge the gap between prokaryotes and eukaryotes.</title>
        <authorList>
            <person name="Spang A."/>
            <person name="Saw J.H."/>
            <person name="Jorgensen S.L."/>
            <person name="Zaremba-Niedzwiedzka K."/>
            <person name="Martijn J."/>
            <person name="Lind A.E."/>
            <person name="van Eijk R."/>
            <person name="Schleper C."/>
            <person name="Guy L."/>
            <person name="Ettema T.J."/>
        </authorList>
    </citation>
    <scope>NUCLEOTIDE SEQUENCE</scope>
</reference>
<accession>A0A0F9B9R9</accession>
<name>A0A0F9B9R9_9ZZZZ</name>
<dbReference type="Gene3D" id="3.40.50.2020">
    <property type="match status" value="1"/>
</dbReference>
<dbReference type="SUPFAM" id="SSF53271">
    <property type="entry name" value="PRTase-like"/>
    <property type="match status" value="1"/>
</dbReference>
<evidence type="ECO:0000313" key="1">
    <source>
        <dbReference type="EMBL" id="KKL18390.1"/>
    </source>
</evidence>
<dbReference type="InterPro" id="IPR000836">
    <property type="entry name" value="PRTase_dom"/>
</dbReference>
<evidence type="ECO:0008006" key="2">
    <source>
        <dbReference type="Google" id="ProtNLM"/>
    </source>
</evidence>
<organism evidence="1">
    <name type="scientific">marine sediment metagenome</name>
    <dbReference type="NCBI Taxonomy" id="412755"/>
    <lineage>
        <taxon>unclassified sequences</taxon>
        <taxon>metagenomes</taxon>
        <taxon>ecological metagenomes</taxon>
    </lineage>
</organism>
<protein>
    <recommendedName>
        <fullName evidence="2">Phosphoribosyltransferase domain-containing protein</fullName>
    </recommendedName>
</protein>
<dbReference type="CDD" id="cd06223">
    <property type="entry name" value="PRTases_typeI"/>
    <property type="match status" value="1"/>
</dbReference>
<dbReference type="EMBL" id="LAZR01038888">
    <property type="protein sequence ID" value="KKL18390.1"/>
    <property type="molecule type" value="Genomic_DNA"/>
</dbReference>
<proteinExistence type="predicted"/>
<sequence length="227" mass="24775">MTIERVPDRAYRIGKTCQRVQDFLKSSGALWSWSGHAHVAELASGRLSNFYADCSPLFTNPTLQDAAGEALSLLADLVNDGNFWIVAVSTGASGLAQSIARASGLSPAYIEPGEKLGLRRFDLGTKPSVWLCDDVATTGGTIVRARKAILEAHPDAVLCDPSLVLVDRRELERLPKDRAEMKIISLVRPMARTYVNDRALPGAMKNCKALKPKGNWKKLNEEMLPDA</sequence>